<protein>
    <recommendedName>
        <fullName evidence="2">GLTSCR protein conserved domain-containing protein</fullName>
    </recommendedName>
</protein>
<dbReference type="AlphaFoldDB" id="A0AAD7W237"/>
<accession>A0AAD7W237</accession>
<reference evidence="3" key="1">
    <citation type="journal article" date="2023" name="Science">
        <title>Genome structures resolve the early diversification of teleost fishes.</title>
        <authorList>
            <person name="Parey E."/>
            <person name="Louis A."/>
            <person name="Montfort J."/>
            <person name="Bouchez O."/>
            <person name="Roques C."/>
            <person name="Iampietro C."/>
            <person name="Lluch J."/>
            <person name="Castinel A."/>
            <person name="Donnadieu C."/>
            <person name="Desvignes T."/>
            <person name="Floi Bucao C."/>
            <person name="Jouanno E."/>
            <person name="Wen M."/>
            <person name="Mejri S."/>
            <person name="Dirks R."/>
            <person name="Jansen H."/>
            <person name="Henkel C."/>
            <person name="Chen W.J."/>
            <person name="Zahm M."/>
            <person name="Cabau C."/>
            <person name="Klopp C."/>
            <person name="Thompson A.W."/>
            <person name="Robinson-Rechavi M."/>
            <person name="Braasch I."/>
            <person name="Lecointre G."/>
            <person name="Bobe J."/>
            <person name="Postlethwait J.H."/>
            <person name="Berthelot C."/>
            <person name="Roest Crollius H."/>
            <person name="Guiguen Y."/>
        </authorList>
    </citation>
    <scope>NUCLEOTIDE SEQUENCE</scope>
    <source>
        <strain evidence="3">NC1722</strain>
    </source>
</reference>
<feature type="domain" description="GLTSCR protein conserved" evidence="2">
    <location>
        <begin position="898"/>
        <end position="997"/>
    </location>
</feature>
<dbReference type="PANTHER" id="PTHR15572:SF1">
    <property type="entry name" value="BRD4-INTERACTING CHROMATIN-REMODELING COMPLEX-ASSOCIATED PROTEIN"/>
    <property type="match status" value="1"/>
</dbReference>
<dbReference type="PANTHER" id="PTHR15572">
    <property type="entry name" value="GLIOMA TUMOR SUPPRESSOR CANDIDATE REGION GENE 1"/>
    <property type="match status" value="1"/>
</dbReference>
<gene>
    <name evidence="3" type="ORF">AAFF_G00277130</name>
</gene>
<evidence type="ECO:0000259" key="2">
    <source>
        <dbReference type="Pfam" id="PF15249"/>
    </source>
</evidence>
<dbReference type="InterPro" id="IPR052438">
    <property type="entry name" value="Chromatin_remod/trans_coact"/>
</dbReference>
<evidence type="ECO:0000256" key="1">
    <source>
        <dbReference type="SAM" id="MobiDB-lite"/>
    </source>
</evidence>
<dbReference type="Pfam" id="PF15249">
    <property type="entry name" value="GLTSCR1"/>
    <property type="match status" value="1"/>
</dbReference>
<feature type="compositionally biased region" description="Polar residues" evidence="1">
    <location>
        <begin position="644"/>
        <end position="657"/>
    </location>
</feature>
<feature type="region of interest" description="Disordered" evidence="1">
    <location>
        <begin position="642"/>
        <end position="664"/>
    </location>
</feature>
<evidence type="ECO:0000313" key="3">
    <source>
        <dbReference type="EMBL" id="KAJ8372770.1"/>
    </source>
</evidence>
<dbReference type="GO" id="GO:0045893">
    <property type="term" value="P:positive regulation of DNA-templated transcription"/>
    <property type="evidence" value="ECO:0007669"/>
    <property type="project" value="TreeGrafter"/>
</dbReference>
<organism evidence="3 4">
    <name type="scientific">Aldrovandia affinis</name>
    <dbReference type="NCBI Taxonomy" id="143900"/>
    <lineage>
        <taxon>Eukaryota</taxon>
        <taxon>Metazoa</taxon>
        <taxon>Chordata</taxon>
        <taxon>Craniata</taxon>
        <taxon>Vertebrata</taxon>
        <taxon>Euteleostomi</taxon>
        <taxon>Actinopterygii</taxon>
        <taxon>Neopterygii</taxon>
        <taxon>Teleostei</taxon>
        <taxon>Notacanthiformes</taxon>
        <taxon>Halosauridae</taxon>
        <taxon>Aldrovandia</taxon>
    </lineage>
</organism>
<keyword evidence="4" id="KW-1185">Reference proteome</keyword>
<feature type="region of interest" description="Disordered" evidence="1">
    <location>
        <begin position="679"/>
        <end position="824"/>
    </location>
</feature>
<feature type="region of interest" description="Disordered" evidence="1">
    <location>
        <begin position="609"/>
        <end position="628"/>
    </location>
</feature>
<feature type="compositionally biased region" description="Low complexity" evidence="1">
    <location>
        <begin position="721"/>
        <end position="733"/>
    </location>
</feature>
<sequence>MKLFFKLIRPLDLGRQRVMAPAFVWLDFLLPLKSPVGGASERAGPLSPARLWVLYGARAGLCWRPRAACTAIVSVDMDDEDGRCLLDVICDPQALNDFLHGSETHLDTDDLLDGSADPTSAFFSGAGIHVPQVQPSSQLSVSEPAGLPSGTVDLDFLEDDDDDDILGGLAEANITAQSLQEAEAELDLGPFGLPGLTQVVQALPGPGLSAPGAGGVPLGVELGGQIFHSPVPSATPPNAAVDMMGSVLAQQGLQLQPQVMGKALSVQPFVQQALPNGSQAGHLGIGQIQVVGQPTVMAINQSGQQILAKTMSGYQLHQPGADTGGAAAQPGLSGSVLSPTGGLLIQGGKATLGSPALNGAGVGNDASKGAQQQGPVPVSAAQGVAFLTGKPGGGVVLSAQAGGGPQGAAFPQALFKPQVSHAGGKPLSVHLLNQSGSIVIPSQTVLQGQNHQFLLPQLQAGGQILTQHPGGHIITSQGPGGQILANQILTTNQNLNLGQVLAPQGHPGTAHILSGHIQLQPGQMGHPALFQMPVSLAQNQTHPGCPPTESVTLLDHPTPPPPPSILTLQTDPSGALAPPMAQLSPGKLFLAPQGSGMVQSQDSLQMFLQQDQKGQSERDPRPSGCVPASVIVSSVTGPAPLGSDSLSATAGPAQSPTHCHGPTHKAAVVHQIPCAGHQQQLQIQSASPSPGGLATRTTSDSPQPALPSPLILGQQIHSPHAATSQTPTWAWPAWAPPPPGPRPRPDPDPDAGAAADPPAGGGSATDAVGHRPALRSAETAAGETAPGPASHHPSGQAADHAPTPSSNQLSSPQDPPTAQAVTSSAPVQLASLLVKTPSTVSREVKVFSGGPGPAGATVTLGLAPSSLTQSAQTTVLKRPFSMEPSKEARMLEQLRKQQGSVLRPDYSSPFHSFQESAHRLLPYHLYQGTLSTPQDFCRVDEEFQSVSSQLLKRTQAMLDKYRHLLFEESKRMGPSAEMVMIDRMFIQEEKMGLSQDRVLARERPEEFVALSHSLESASQRPLAAEPGPTKAGGAL</sequence>
<dbReference type="EMBL" id="JAINUG010000387">
    <property type="protein sequence ID" value="KAJ8372770.1"/>
    <property type="molecule type" value="Genomic_DNA"/>
</dbReference>
<dbReference type="InterPro" id="IPR015671">
    <property type="entry name" value="GSCR1_dom"/>
</dbReference>
<comment type="caution">
    <text evidence="3">The sequence shown here is derived from an EMBL/GenBank/DDBJ whole genome shotgun (WGS) entry which is preliminary data.</text>
</comment>
<dbReference type="GO" id="GO:0016514">
    <property type="term" value="C:SWI/SNF complex"/>
    <property type="evidence" value="ECO:0007669"/>
    <property type="project" value="TreeGrafter"/>
</dbReference>
<feature type="region of interest" description="Disordered" evidence="1">
    <location>
        <begin position="1011"/>
        <end position="1035"/>
    </location>
</feature>
<feature type="compositionally biased region" description="Polar residues" evidence="1">
    <location>
        <begin position="803"/>
        <end position="812"/>
    </location>
</feature>
<proteinExistence type="predicted"/>
<evidence type="ECO:0000313" key="4">
    <source>
        <dbReference type="Proteomes" id="UP001221898"/>
    </source>
</evidence>
<feature type="compositionally biased region" description="Polar residues" evidence="1">
    <location>
        <begin position="679"/>
        <end position="688"/>
    </location>
</feature>
<dbReference type="Proteomes" id="UP001221898">
    <property type="component" value="Unassembled WGS sequence"/>
</dbReference>
<name>A0AAD7W237_9TELE</name>